<dbReference type="NCBIfam" id="NF002032">
    <property type="entry name" value="PRK00856.1"/>
    <property type="match status" value="1"/>
</dbReference>
<evidence type="ECO:0000259" key="8">
    <source>
        <dbReference type="Pfam" id="PF00185"/>
    </source>
</evidence>
<dbReference type="PRINTS" id="PR00101">
    <property type="entry name" value="ATCASE"/>
</dbReference>
<dbReference type="GO" id="GO:0044205">
    <property type="term" value="P:'de novo' UMP biosynthetic process"/>
    <property type="evidence" value="ECO:0007669"/>
    <property type="project" value="UniProtKB-UniRule"/>
</dbReference>
<dbReference type="Gene3D" id="3.40.50.1370">
    <property type="entry name" value="Aspartate/ornithine carbamoyltransferase"/>
    <property type="match status" value="2"/>
</dbReference>
<name>A0A9D1MM21_9FIRM</name>
<feature type="binding site" evidence="7">
    <location>
        <position position="219"/>
    </location>
    <ligand>
        <name>L-aspartate</name>
        <dbReference type="ChEBI" id="CHEBI:29991"/>
    </ligand>
</feature>
<evidence type="ECO:0000256" key="1">
    <source>
        <dbReference type="ARBA" id="ARBA00004852"/>
    </source>
</evidence>
<dbReference type="PANTHER" id="PTHR45753:SF6">
    <property type="entry name" value="ASPARTATE CARBAMOYLTRANSFERASE"/>
    <property type="match status" value="1"/>
</dbReference>
<comment type="catalytic activity">
    <reaction evidence="6 7">
        <text>carbamoyl phosphate + L-aspartate = N-carbamoyl-L-aspartate + phosphate + H(+)</text>
        <dbReference type="Rhea" id="RHEA:20013"/>
        <dbReference type="ChEBI" id="CHEBI:15378"/>
        <dbReference type="ChEBI" id="CHEBI:29991"/>
        <dbReference type="ChEBI" id="CHEBI:32814"/>
        <dbReference type="ChEBI" id="CHEBI:43474"/>
        <dbReference type="ChEBI" id="CHEBI:58228"/>
        <dbReference type="EC" id="2.1.3.2"/>
    </reaction>
</comment>
<feature type="binding site" evidence="7">
    <location>
        <position position="104"/>
    </location>
    <ligand>
        <name>carbamoyl phosphate</name>
        <dbReference type="ChEBI" id="CHEBI:58228"/>
    </ligand>
</feature>
<dbReference type="InterPro" id="IPR006131">
    <property type="entry name" value="Asp_carbamoyltransf_Asp/Orn-bd"/>
</dbReference>
<evidence type="ECO:0000256" key="7">
    <source>
        <dbReference type="HAMAP-Rule" id="MF_00001"/>
    </source>
</evidence>
<comment type="pathway">
    <text evidence="1 7">Pyrimidine metabolism; UMP biosynthesis via de novo pathway; (S)-dihydroorotate from bicarbonate: step 2/3.</text>
</comment>
<evidence type="ECO:0000256" key="3">
    <source>
        <dbReference type="ARBA" id="ARBA00022679"/>
    </source>
</evidence>
<feature type="binding site" evidence="7">
    <location>
        <position position="55"/>
    </location>
    <ligand>
        <name>carbamoyl phosphate</name>
        <dbReference type="ChEBI" id="CHEBI:58228"/>
    </ligand>
</feature>
<dbReference type="PANTHER" id="PTHR45753">
    <property type="entry name" value="ORNITHINE CARBAMOYLTRANSFERASE, MITOCHONDRIAL"/>
    <property type="match status" value="1"/>
</dbReference>
<dbReference type="GO" id="GO:0005829">
    <property type="term" value="C:cytosol"/>
    <property type="evidence" value="ECO:0007669"/>
    <property type="project" value="TreeGrafter"/>
</dbReference>
<feature type="binding site" evidence="7">
    <location>
        <position position="54"/>
    </location>
    <ligand>
        <name>carbamoyl phosphate</name>
        <dbReference type="ChEBI" id="CHEBI:58228"/>
    </ligand>
</feature>
<keyword evidence="3 7" id="KW-0808">Transferase</keyword>
<dbReference type="GO" id="GO:0016597">
    <property type="term" value="F:amino acid binding"/>
    <property type="evidence" value="ECO:0007669"/>
    <property type="project" value="InterPro"/>
</dbReference>
<feature type="binding site" evidence="7">
    <location>
        <position position="132"/>
    </location>
    <ligand>
        <name>carbamoyl phosphate</name>
        <dbReference type="ChEBI" id="CHEBI:58228"/>
    </ligand>
</feature>
<feature type="binding site" evidence="7">
    <location>
        <position position="135"/>
    </location>
    <ligand>
        <name>carbamoyl phosphate</name>
        <dbReference type="ChEBI" id="CHEBI:58228"/>
    </ligand>
</feature>
<keyword evidence="4 7" id="KW-0665">Pyrimidine biosynthesis</keyword>
<dbReference type="Pfam" id="PF00185">
    <property type="entry name" value="OTCace"/>
    <property type="match status" value="1"/>
</dbReference>
<reference evidence="10" key="1">
    <citation type="submission" date="2020-10" db="EMBL/GenBank/DDBJ databases">
        <authorList>
            <person name="Gilroy R."/>
        </authorList>
    </citation>
    <scope>NUCLEOTIDE SEQUENCE</scope>
    <source>
        <strain evidence="10">9366</strain>
    </source>
</reference>
<evidence type="ECO:0000313" key="10">
    <source>
        <dbReference type="EMBL" id="HIU62786.1"/>
    </source>
</evidence>
<evidence type="ECO:0000256" key="5">
    <source>
        <dbReference type="ARBA" id="ARBA00043884"/>
    </source>
</evidence>
<dbReference type="InterPro" id="IPR006130">
    <property type="entry name" value="Asp/Orn_carbamoylTrfase"/>
</dbReference>
<dbReference type="InterPro" id="IPR002082">
    <property type="entry name" value="Asp_carbamoyltransf"/>
</dbReference>
<feature type="binding site" evidence="7">
    <location>
        <position position="261"/>
    </location>
    <ligand>
        <name>carbamoyl phosphate</name>
        <dbReference type="ChEBI" id="CHEBI:58228"/>
    </ligand>
</feature>
<evidence type="ECO:0000256" key="6">
    <source>
        <dbReference type="ARBA" id="ARBA00048859"/>
    </source>
</evidence>
<comment type="function">
    <text evidence="5 7">Catalyzes the condensation of carbamoyl phosphate and aspartate to form carbamoyl aspartate and inorganic phosphate, the committed step in the de novo pyrimidine nucleotide biosynthesis pathway.</text>
</comment>
<dbReference type="HAMAP" id="MF_00001">
    <property type="entry name" value="Asp_carb_tr"/>
    <property type="match status" value="1"/>
</dbReference>
<evidence type="ECO:0000256" key="2">
    <source>
        <dbReference type="ARBA" id="ARBA00008896"/>
    </source>
</evidence>
<feature type="binding site" evidence="7">
    <location>
        <position position="165"/>
    </location>
    <ligand>
        <name>L-aspartate</name>
        <dbReference type="ChEBI" id="CHEBI:29991"/>
    </ligand>
</feature>
<dbReference type="PROSITE" id="PS00097">
    <property type="entry name" value="CARBAMOYLTRANSFERASE"/>
    <property type="match status" value="1"/>
</dbReference>
<dbReference type="InterPro" id="IPR036901">
    <property type="entry name" value="Asp/Orn_carbamoylTrfase_sf"/>
</dbReference>
<dbReference type="Pfam" id="PF02729">
    <property type="entry name" value="OTCace_N"/>
    <property type="match status" value="1"/>
</dbReference>
<evidence type="ECO:0000313" key="11">
    <source>
        <dbReference type="Proteomes" id="UP000824145"/>
    </source>
</evidence>
<feature type="domain" description="Aspartate/ornithine carbamoyltransferase Asp/Orn-binding" evidence="8">
    <location>
        <begin position="151"/>
        <end position="297"/>
    </location>
</feature>
<sequence length="303" mass="33125">MKDLLQIRGLSLDRFNAVLDRADEYYDIVTAGKKPFPKLKDRSVITLFYENSTRTRTSFESAAKYLGAEVVNISVGASSVQKGESLKDTALTLDAMYPDVIVMRHSQSGAPHRLAGWVRAHVINGGDGLHAHPTQALLDMFTARRRFGDLKGRKAAIVGDIKHSRVARSNIYAMTLAGMQVNVFGAGTLMPAGIEQMPCKVCKSLEEAIKGCDIVMALRIQLERMKGGLFPSAGEYNRYFGLGKKAMELAAPGAIVMHPGPVNRGVELSHDLLDTDMCVKDEQVTGGLCVRMALLDMLINKEL</sequence>
<organism evidence="10 11">
    <name type="scientific">Candidatus Caccalectryoclostridium excrementigallinarum</name>
    <dbReference type="NCBI Taxonomy" id="2840710"/>
    <lineage>
        <taxon>Bacteria</taxon>
        <taxon>Bacillati</taxon>
        <taxon>Bacillota</taxon>
        <taxon>Clostridia</taxon>
        <taxon>Christensenellales</taxon>
        <taxon>Christensenellaceae</taxon>
        <taxon>Christensenellaceae incertae sedis</taxon>
        <taxon>Candidatus Caccalectryoclostridium</taxon>
    </lineage>
</organism>
<dbReference type="PRINTS" id="PR00100">
    <property type="entry name" value="AOTCASE"/>
</dbReference>
<dbReference type="GO" id="GO:0006520">
    <property type="term" value="P:amino acid metabolic process"/>
    <property type="evidence" value="ECO:0007669"/>
    <property type="project" value="InterPro"/>
</dbReference>
<gene>
    <name evidence="7" type="primary">pyrB</name>
    <name evidence="10" type="ORF">IAB07_03340</name>
</gene>
<feature type="binding site" evidence="7">
    <location>
        <position position="260"/>
    </location>
    <ligand>
        <name>carbamoyl phosphate</name>
        <dbReference type="ChEBI" id="CHEBI:58228"/>
    </ligand>
</feature>
<comment type="subunit">
    <text evidence="7">Heterododecamer (2C3:3R2) of six catalytic PyrB chains organized as two trimers (C3), and six regulatory PyrI chains organized as three dimers (R2).</text>
</comment>
<evidence type="ECO:0000256" key="4">
    <source>
        <dbReference type="ARBA" id="ARBA00022975"/>
    </source>
</evidence>
<feature type="domain" description="Aspartate/ornithine carbamoyltransferase carbamoyl-P binding" evidence="9">
    <location>
        <begin position="2"/>
        <end position="144"/>
    </location>
</feature>
<protein>
    <recommendedName>
        <fullName evidence="7">Aspartate carbamoyltransferase</fullName>
        <ecNumber evidence="7">2.1.3.2</ecNumber>
    </recommendedName>
    <alternativeName>
        <fullName evidence="7">Aspartate transcarbamylase</fullName>
        <shortName evidence="7">ATCase</shortName>
    </alternativeName>
</protein>
<comment type="caution">
    <text evidence="10">The sequence shown here is derived from an EMBL/GenBank/DDBJ whole genome shotgun (WGS) entry which is preliminary data.</text>
</comment>
<dbReference type="EC" id="2.1.3.2" evidence="7"/>
<proteinExistence type="inferred from homology"/>
<accession>A0A9D1MM21</accession>
<dbReference type="AlphaFoldDB" id="A0A9D1MM21"/>
<dbReference type="EMBL" id="DVNJ01000017">
    <property type="protein sequence ID" value="HIU62786.1"/>
    <property type="molecule type" value="Genomic_DNA"/>
</dbReference>
<dbReference type="InterPro" id="IPR006132">
    <property type="entry name" value="Asp/Orn_carbamoyltranf_P-bd"/>
</dbReference>
<feature type="binding site" evidence="7">
    <location>
        <position position="82"/>
    </location>
    <ligand>
        <name>L-aspartate</name>
        <dbReference type="ChEBI" id="CHEBI:29991"/>
    </ligand>
</feature>
<dbReference type="SUPFAM" id="SSF53671">
    <property type="entry name" value="Aspartate/ornithine carbamoyltransferase"/>
    <property type="match status" value="1"/>
</dbReference>
<evidence type="ECO:0000259" key="9">
    <source>
        <dbReference type="Pfam" id="PF02729"/>
    </source>
</evidence>
<dbReference type="NCBIfam" id="TIGR00670">
    <property type="entry name" value="asp_carb_tr"/>
    <property type="match status" value="1"/>
</dbReference>
<dbReference type="GO" id="GO:0004070">
    <property type="term" value="F:aspartate carbamoyltransferase activity"/>
    <property type="evidence" value="ECO:0007669"/>
    <property type="project" value="UniProtKB-UniRule"/>
</dbReference>
<comment type="similarity">
    <text evidence="2 7">Belongs to the aspartate/ornithine carbamoyltransferase superfamily. ATCase family.</text>
</comment>
<dbReference type="Proteomes" id="UP000824145">
    <property type="component" value="Unassembled WGS sequence"/>
</dbReference>
<dbReference type="GO" id="GO:0006207">
    <property type="term" value="P:'de novo' pyrimidine nucleobase biosynthetic process"/>
    <property type="evidence" value="ECO:0007669"/>
    <property type="project" value="InterPro"/>
</dbReference>
<reference evidence="10" key="2">
    <citation type="journal article" date="2021" name="PeerJ">
        <title>Extensive microbial diversity within the chicken gut microbiome revealed by metagenomics and culture.</title>
        <authorList>
            <person name="Gilroy R."/>
            <person name="Ravi A."/>
            <person name="Getino M."/>
            <person name="Pursley I."/>
            <person name="Horton D.L."/>
            <person name="Alikhan N.F."/>
            <person name="Baker D."/>
            <person name="Gharbi K."/>
            <person name="Hall N."/>
            <person name="Watson M."/>
            <person name="Adriaenssens E.M."/>
            <person name="Foster-Nyarko E."/>
            <person name="Jarju S."/>
            <person name="Secka A."/>
            <person name="Antonio M."/>
            <person name="Oren A."/>
            <person name="Chaudhuri R.R."/>
            <person name="La Ragione R."/>
            <person name="Hildebrand F."/>
            <person name="Pallen M.J."/>
        </authorList>
    </citation>
    <scope>NUCLEOTIDE SEQUENCE</scope>
    <source>
        <strain evidence="10">9366</strain>
    </source>
</reference>